<dbReference type="AlphaFoldDB" id="A0A158L2V8"/>
<dbReference type="EMBL" id="FCOM02000088">
    <property type="protein sequence ID" value="SAL87293.1"/>
    <property type="molecule type" value="Genomic_DNA"/>
</dbReference>
<dbReference type="GO" id="GO:0003677">
    <property type="term" value="F:DNA binding"/>
    <property type="evidence" value="ECO:0007669"/>
    <property type="project" value="UniProtKB-KW"/>
</dbReference>
<dbReference type="InterPro" id="IPR000119">
    <property type="entry name" value="Hist_DNA-bd"/>
</dbReference>
<dbReference type="SUPFAM" id="SSF47729">
    <property type="entry name" value="IHF-like DNA-binding proteins"/>
    <property type="match status" value="1"/>
</dbReference>
<dbReference type="InterPro" id="IPR010992">
    <property type="entry name" value="IHF-like_DNA-bd_dom_sf"/>
</dbReference>
<keyword evidence="6" id="KW-1185">Reference proteome</keyword>
<keyword evidence="3 5" id="KW-0238">DNA-binding</keyword>
<dbReference type="Pfam" id="PF00216">
    <property type="entry name" value="Bac_DNA_binding"/>
    <property type="match status" value="1"/>
</dbReference>
<dbReference type="PROSITE" id="PS00045">
    <property type="entry name" value="HISTONE_LIKE"/>
    <property type="match status" value="1"/>
</dbReference>
<evidence type="ECO:0000256" key="2">
    <source>
        <dbReference type="ARBA" id="ARBA00023067"/>
    </source>
</evidence>
<comment type="caution">
    <text evidence="5">The sequence shown here is derived from an EMBL/GenBank/DDBJ whole genome shotgun (WGS) entry which is preliminary data.</text>
</comment>
<evidence type="ECO:0000256" key="1">
    <source>
        <dbReference type="ARBA" id="ARBA00010529"/>
    </source>
</evidence>
<dbReference type="SMART" id="SM00411">
    <property type="entry name" value="BHL"/>
    <property type="match status" value="1"/>
</dbReference>
<protein>
    <submittedName>
        <fullName evidence="5">Histone family protein DNA-binding protein</fullName>
    </submittedName>
</protein>
<dbReference type="InterPro" id="IPR020816">
    <property type="entry name" value="Histone-like_DNA-bd_CS"/>
</dbReference>
<gene>
    <name evidence="5" type="ORF">AWB74_08051</name>
</gene>
<dbReference type="PANTHER" id="PTHR33175">
    <property type="entry name" value="DNA-BINDING PROTEIN HU"/>
    <property type="match status" value="1"/>
</dbReference>
<dbReference type="CDD" id="cd13831">
    <property type="entry name" value="HU"/>
    <property type="match status" value="1"/>
</dbReference>
<accession>A0A158L2V8</accession>
<dbReference type="GO" id="GO:0030527">
    <property type="term" value="F:structural constituent of chromatin"/>
    <property type="evidence" value="ECO:0007669"/>
    <property type="project" value="InterPro"/>
</dbReference>
<reference evidence="5" key="1">
    <citation type="submission" date="2016-01" db="EMBL/GenBank/DDBJ databases">
        <authorList>
            <person name="Peeters C."/>
        </authorList>
    </citation>
    <scope>NUCLEOTIDE SEQUENCE [LARGE SCALE GENOMIC DNA]</scope>
    <source>
        <strain evidence="5">LMG 29317</strain>
    </source>
</reference>
<dbReference type="Gene3D" id="4.10.520.10">
    <property type="entry name" value="IHF-like DNA-binding proteins"/>
    <property type="match status" value="1"/>
</dbReference>
<evidence type="ECO:0000313" key="5">
    <source>
        <dbReference type="EMBL" id="SAL87293.1"/>
    </source>
</evidence>
<comment type="similarity">
    <text evidence="1 4">Belongs to the bacterial histone-like protein family.</text>
</comment>
<evidence type="ECO:0000256" key="4">
    <source>
        <dbReference type="RuleBase" id="RU003939"/>
    </source>
</evidence>
<dbReference type="PRINTS" id="PR01727">
    <property type="entry name" value="DNABINDINGHU"/>
</dbReference>
<organism evidence="5 6">
    <name type="scientific">Caballeronia arvi</name>
    <dbReference type="NCBI Taxonomy" id="1777135"/>
    <lineage>
        <taxon>Bacteria</taxon>
        <taxon>Pseudomonadati</taxon>
        <taxon>Pseudomonadota</taxon>
        <taxon>Betaproteobacteria</taxon>
        <taxon>Burkholderiales</taxon>
        <taxon>Burkholderiaceae</taxon>
        <taxon>Caballeronia</taxon>
    </lineage>
</organism>
<dbReference type="PANTHER" id="PTHR33175:SF3">
    <property type="entry name" value="DNA-BINDING PROTEIN HU-BETA"/>
    <property type="match status" value="1"/>
</dbReference>
<proteinExistence type="inferred from homology"/>
<evidence type="ECO:0000313" key="6">
    <source>
        <dbReference type="Proteomes" id="UP000055019"/>
    </source>
</evidence>
<keyword evidence="2" id="KW-0226">DNA condensation</keyword>
<name>A0A158L2V8_9BURK</name>
<sequence length="120" mass="12579">MNKQDLLDAVASQTGNTKVAVDETLTAVLATITKEVSAGRAVQLVGFGSFGPGERAARTGRNPQTGEAVEIAAAKTVKFTAGKAFKTRSTLLDASRLQACANARGRIRTTGFRAEVDWPA</sequence>
<evidence type="ECO:0000256" key="3">
    <source>
        <dbReference type="ARBA" id="ARBA00023125"/>
    </source>
</evidence>
<dbReference type="OrthoDB" id="9799835at2"/>
<dbReference type="GO" id="GO:0030261">
    <property type="term" value="P:chromosome condensation"/>
    <property type="evidence" value="ECO:0007669"/>
    <property type="project" value="UniProtKB-KW"/>
</dbReference>
<dbReference type="Proteomes" id="UP000055019">
    <property type="component" value="Unassembled WGS sequence"/>
</dbReference>